<organism evidence="4 5">
    <name type="scientific">Podospora didyma</name>
    <dbReference type="NCBI Taxonomy" id="330526"/>
    <lineage>
        <taxon>Eukaryota</taxon>
        <taxon>Fungi</taxon>
        <taxon>Dikarya</taxon>
        <taxon>Ascomycota</taxon>
        <taxon>Pezizomycotina</taxon>
        <taxon>Sordariomycetes</taxon>
        <taxon>Sordariomycetidae</taxon>
        <taxon>Sordariales</taxon>
        <taxon>Podosporaceae</taxon>
        <taxon>Podospora</taxon>
    </lineage>
</organism>
<gene>
    <name evidence="4" type="ORF">B0H63DRAFT_165332</name>
</gene>
<dbReference type="SUPFAM" id="SSF51735">
    <property type="entry name" value="NAD(P)-binding Rossmann-fold domains"/>
    <property type="match status" value="1"/>
</dbReference>
<dbReference type="Pfam" id="PF13561">
    <property type="entry name" value="adh_short_C2"/>
    <property type="match status" value="1"/>
</dbReference>
<dbReference type="PRINTS" id="PR00080">
    <property type="entry name" value="SDRFAMILY"/>
</dbReference>
<dbReference type="PROSITE" id="PS00061">
    <property type="entry name" value="ADH_SHORT"/>
    <property type="match status" value="1"/>
</dbReference>
<comment type="caution">
    <text evidence="4">The sequence shown here is derived from an EMBL/GenBank/DDBJ whole genome shotgun (WGS) entry which is preliminary data.</text>
</comment>
<dbReference type="GO" id="GO:0016616">
    <property type="term" value="F:oxidoreductase activity, acting on the CH-OH group of donors, NAD or NADP as acceptor"/>
    <property type="evidence" value="ECO:0007669"/>
    <property type="project" value="TreeGrafter"/>
</dbReference>
<proteinExistence type="inferred from homology"/>
<dbReference type="Gene3D" id="3.40.50.720">
    <property type="entry name" value="NAD(P)-binding Rossmann-like Domain"/>
    <property type="match status" value="1"/>
</dbReference>
<evidence type="ECO:0000313" key="5">
    <source>
        <dbReference type="Proteomes" id="UP001285441"/>
    </source>
</evidence>
<dbReference type="InterPro" id="IPR020904">
    <property type="entry name" value="Sc_DH/Rdtase_CS"/>
</dbReference>
<dbReference type="PRINTS" id="PR00081">
    <property type="entry name" value="GDHRDH"/>
</dbReference>
<dbReference type="GO" id="GO:0006633">
    <property type="term" value="P:fatty acid biosynthetic process"/>
    <property type="evidence" value="ECO:0007669"/>
    <property type="project" value="TreeGrafter"/>
</dbReference>
<evidence type="ECO:0000256" key="3">
    <source>
        <dbReference type="ARBA" id="ARBA00023002"/>
    </source>
</evidence>
<comment type="similarity">
    <text evidence="1">Belongs to the short-chain dehydrogenases/reductases (SDR) family.</text>
</comment>
<protein>
    <recommendedName>
        <fullName evidence="6">3-oxoacyl-[acyl-carrier-protein] reductase</fullName>
    </recommendedName>
</protein>
<evidence type="ECO:0000256" key="2">
    <source>
        <dbReference type="ARBA" id="ARBA00022857"/>
    </source>
</evidence>
<keyword evidence="2" id="KW-0521">NADP</keyword>
<dbReference type="FunFam" id="3.40.50.720:FF:000173">
    <property type="entry name" value="3-oxoacyl-[acyl-carrier protein] reductase"/>
    <property type="match status" value="1"/>
</dbReference>
<sequence>MTSTIPRALAGRTVAITGATGGIGFAIARRFAQEGSNVLLLARNPTALQESLHRIREIVPLNNQMPSRPPLDANTPKAPVTEDKHTSFLLEVQNEDQWKQLASDHPNIDILINAAGIEQASALVSTPTSNLDTILATNLRGVVLGCKYIGKSMWRRSNNQSQGDKCIINVASLLASRGVVGTSVYAASKAGVIGLTTSLSLEFARRRIRVNAIVPGYILTKMTERQVGNEELIKKIPAGRFGEPAEVADAAVFLAKNEYANNCILNLDGGLSAS</sequence>
<evidence type="ECO:0008006" key="6">
    <source>
        <dbReference type="Google" id="ProtNLM"/>
    </source>
</evidence>
<dbReference type="PANTHER" id="PTHR42760">
    <property type="entry name" value="SHORT-CHAIN DEHYDROGENASES/REDUCTASES FAMILY MEMBER"/>
    <property type="match status" value="1"/>
</dbReference>
<keyword evidence="5" id="KW-1185">Reference proteome</keyword>
<reference evidence="4" key="1">
    <citation type="journal article" date="2023" name="Mol. Phylogenet. Evol.">
        <title>Genome-scale phylogeny and comparative genomics of the fungal order Sordariales.</title>
        <authorList>
            <person name="Hensen N."/>
            <person name="Bonometti L."/>
            <person name="Westerberg I."/>
            <person name="Brannstrom I.O."/>
            <person name="Guillou S."/>
            <person name="Cros-Aarteil S."/>
            <person name="Calhoun S."/>
            <person name="Haridas S."/>
            <person name="Kuo A."/>
            <person name="Mondo S."/>
            <person name="Pangilinan J."/>
            <person name="Riley R."/>
            <person name="LaButti K."/>
            <person name="Andreopoulos B."/>
            <person name="Lipzen A."/>
            <person name="Chen C."/>
            <person name="Yan M."/>
            <person name="Daum C."/>
            <person name="Ng V."/>
            <person name="Clum A."/>
            <person name="Steindorff A."/>
            <person name="Ohm R.A."/>
            <person name="Martin F."/>
            <person name="Silar P."/>
            <person name="Natvig D.O."/>
            <person name="Lalanne C."/>
            <person name="Gautier V."/>
            <person name="Ament-Velasquez S.L."/>
            <person name="Kruys A."/>
            <person name="Hutchinson M.I."/>
            <person name="Powell A.J."/>
            <person name="Barry K."/>
            <person name="Miller A.N."/>
            <person name="Grigoriev I.V."/>
            <person name="Debuchy R."/>
            <person name="Gladieux P."/>
            <person name="Hiltunen Thoren M."/>
            <person name="Johannesson H."/>
        </authorList>
    </citation>
    <scope>NUCLEOTIDE SEQUENCE</scope>
    <source>
        <strain evidence="4">CBS 232.78</strain>
    </source>
</reference>
<dbReference type="Proteomes" id="UP001285441">
    <property type="component" value="Unassembled WGS sequence"/>
</dbReference>
<reference evidence="4" key="2">
    <citation type="submission" date="2023-06" db="EMBL/GenBank/DDBJ databases">
        <authorList>
            <consortium name="Lawrence Berkeley National Laboratory"/>
            <person name="Haridas S."/>
            <person name="Hensen N."/>
            <person name="Bonometti L."/>
            <person name="Westerberg I."/>
            <person name="Brannstrom I.O."/>
            <person name="Guillou S."/>
            <person name="Cros-Aarteil S."/>
            <person name="Calhoun S."/>
            <person name="Kuo A."/>
            <person name="Mondo S."/>
            <person name="Pangilinan J."/>
            <person name="Riley R."/>
            <person name="LaButti K."/>
            <person name="Andreopoulos B."/>
            <person name="Lipzen A."/>
            <person name="Chen C."/>
            <person name="Yanf M."/>
            <person name="Daum C."/>
            <person name="Ng V."/>
            <person name="Clum A."/>
            <person name="Steindorff A."/>
            <person name="Ohm R."/>
            <person name="Martin F."/>
            <person name="Silar P."/>
            <person name="Natvig D."/>
            <person name="Lalanne C."/>
            <person name="Gautier V."/>
            <person name="Ament-velasquez S.L."/>
            <person name="Kruys A."/>
            <person name="Hutchinson M.I."/>
            <person name="Powell A.J."/>
            <person name="Barry K."/>
            <person name="Miller A.N."/>
            <person name="Grigoriev I.V."/>
            <person name="Debuchy R."/>
            <person name="Gladieux P."/>
            <person name="Thoren M.H."/>
            <person name="Johannesson H."/>
        </authorList>
    </citation>
    <scope>NUCLEOTIDE SEQUENCE</scope>
    <source>
        <strain evidence="4">CBS 232.78</strain>
    </source>
</reference>
<evidence type="ECO:0000313" key="4">
    <source>
        <dbReference type="EMBL" id="KAK3387805.1"/>
    </source>
</evidence>
<dbReference type="AlphaFoldDB" id="A0AAE0U244"/>
<dbReference type="GO" id="GO:0048038">
    <property type="term" value="F:quinone binding"/>
    <property type="evidence" value="ECO:0007669"/>
    <property type="project" value="TreeGrafter"/>
</dbReference>
<dbReference type="InterPro" id="IPR002347">
    <property type="entry name" value="SDR_fam"/>
</dbReference>
<name>A0AAE0U244_9PEZI</name>
<dbReference type="EMBL" id="JAULSW010000003">
    <property type="protein sequence ID" value="KAK3387805.1"/>
    <property type="molecule type" value="Genomic_DNA"/>
</dbReference>
<accession>A0AAE0U244</accession>
<keyword evidence="3" id="KW-0560">Oxidoreductase</keyword>
<dbReference type="InterPro" id="IPR036291">
    <property type="entry name" value="NAD(P)-bd_dom_sf"/>
</dbReference>
<evidence type="ECO:0000256" key="1">
    <source>
        <dbReference type="ARBA" id="ARBA00006484"/>
    </source>
</evidence>
<dbReference type="PANTHER" id="PTHR42760:SF133">
    <property type="entry name" value="3-OXOACYL-[ACYL-CARRIER-PROTEIN] REDUCTASE"/>
    <property type="match status" value="1"/>
</dbReference>